<keyword evidence="5" id="KW-1185">Reference proteome</keyword>
<keyword evidence="2" id="KW-0812">Transmembrane</keyword>
<evidence type="ECO:0000313" key="5">
    <source>
        <dbReference type="Proteomes" id="UP001597277"/>
    </source>
</evidence>
<keyword evidence="2" id="KW-1133">Transmembrane helix</keyword>
<name>A0ABW4L2U6_9MICO</name>
<feature type="compositionally biased region" description="Acidic residues" evidence="1">
    <location>
        <begin position="155"/>
        <end position="164"/>
    </location>
</feature>
<feature type="compositionally biased region" description="Gly residues" evidence="1">
    <location>
        <begin position="181"/>
        <end position="225"/>
    </location>
</feature>
<evidence type="ECO:0008006" key="6">
    <source>
        <dbReference type="Google" id="ProtNLM"/>
    </source>
</evidence>
<dbReference type="EMBL" id="JBHUEE010000001">
    <property type="protein sequence ID" value="MFD1716321.1"/>
    <property type="molecule type" value="Genomic_DNA"/>
</dbReference>
<dbReference type="RefSeq" id="WP_388001768.1">
    <property type="nucleotide sequence ID" value="NZ_JBHUEE010000001.1"/>
</dbReference>
<reference evidence="5" key="1">
    <citation type="journal article" date="2019" name="Int. J. Syst. Evol. Microbiol.">
        <title>The Global Catalogue of Microorganisms (GCM) 10K type strain sequencing project: providing services to taxonomists for standard genome sequencing and annotation.</title>
        <authorList>
            <consortium name="The Broad Institute Genomics Platform"/>
            <consortium name="The Broad Institute Genome Sequencing Center for Infectious Disease"/>
            <person name="Wu L."/>
            <person name="Ma J."/>
        </authorList>
    </citation>
    <scope>NUCLEOTIDE SEQUENCE [LARGE SCALE GENOMIC DNA]</scope>
    <source>
        <strain evidence="5">JCM 17130</strain>
    </source>
</reference>
<accession>A0ABW4L2U6</accession>
<feature type="signal peptide" evidence="3">
    <location>
        <begin position="1"/>
        <end position="21"/>
    </location>
</feature>
<feature type="transmembrane region" description="Helical" evidence="2">
    <location>
        <begin position="243"/>
        <end position="262"/>
    </location>
</feature>
<protein>
    <recommendedName>
        <fullName evidence="6">LPXTG cell wall anchor domain-containing protein</fullName>
    </recommendedName>
</protein>
<feature type="chain" id="PRO_5047383765" description="LPXTG cell wall anchor domain-containing protein" evidence="3">
    <location>
        <begin position="22"/>
        <end position="270"/>
    </location>
</feature>
<evidence type="ECO:0000256" key="2">
    <source>
        <dbReference type="SAM" id="Phobius"/>
    </source>
</evidence>
<evidence type="ECO:0000256" key="3">
    <source>
        <dbReference type="SAM" id="SignalP"/>
    </source>
</evidence>
<dbReference type="Proteomes" id="UP001597277">
    <property type="component" value="Unassembled WGS sequence"/>
</dbReference>
<proteinExistence type="predicted"/>
<keyword evidence="2" id="KW-0472">Membrane</keyword>
<sequence>MRIAAVVCLALALLLAAPARAAADEVALSADGATWSADLTDPLFDPELRWVPGDARTADLWVRNDGDGAAELTVAAHIADGDGLIANRDIALEIRRGDGTWAELVAQDAIELGRMDDGEAEQLEVRAAFDPESGNASMSRTLRFSFEVTLTQADDPQDPGDQEGEAPGGGGGDRPGDDGPGDGGPGGDGPGEVPGDGDGRGPGGEGDGSGGDGAGTGPGGPGGSSDAGRDIGTGPLPGTGMPAVTTIAAVTMLLLGAGAGLIRRSRKDPR</sequence>
<evidence type="ECO:0000313" key="4">
    <source>
        <dbReference type="EMBL" id="MFD1716321.1"/>
    </source>
</evidence>
<organism evidence="4 5">
    <name type="scientific">Georgenia deserti</name>
    <dbReference type="NCBI Taxonomy" id="2093781"/>
    <lineage>
        <taxon>Bacteria</taxon>
        <taxon>Bacillati</taxon>
        <taxon>Actinomycetota</taxon>
        <taxon>Actinomycetes</taxon>
        <taxon>Micrococcales</taxon>
        <taxon>Bogoriellaceae</taxon>
        <taxon>Georgenia</taxon>
    </lineage>
</organism>
<keyword evidence="3" id="KW-0732">Signal</keyword>
<gene>
    <name evidence="4" type="ORF">ACFSE6_00600</name>
</gene>
<evidence type="ECO:0000256" key="1">
    <source>
        <dbReference type="SAM" id="MobiDB-lite"/>
    </source>
</evidence>
<feature type="region of interest" description="Disordered" evidence="1">
    <location>
        <begin position="152"/>
        <end position="242"/>
    </location>
</feature>
<comment type="caution">
    <text evidence="4">The sequence shown here is derived from an EMBL/GenBank/DDBJ whole genome shotgun (WGS) entry which is preliminary data.</text>
</comment>